<comment type="caution">
    <text evidence="3">The sequence shown here is derived from an EMBL/GenBank/DDBJ whole genome shotgun (WGS) entry which is preliminary data.</text>
</comment>
<dbReference type="EMBL" id="BMHI01000002">
    <property type="protein sequence ID" value="GGB27275.1"/>
    <property type="molecule type" value="Genomic_DNA"/>
</dbReference>
<keyword evidence="1" id="KW-0489">Methyltransferase</keyword>
<dbReference type="Pfam" id="PF02636">
    <property type="entry name" value="Methyltransf_28"/>
    <property type="match status" value="1"/>
</dbReference>
<evidence type="ECO:0000256" key="1">
    <source>
        <dbReference type="ARBA" id="ARBA00022603"/>
    </source>
</evidence>
<dbReference type="PANTHER" id="PTHR12049">
    <property type="entry name" value="PROTEIN ARGININE METHYLTRANSFERASE NDUFAF7, MITOCHONDRIAL"/>
    <property type="match status" value="1"/>
</dbReference>
<dbReference type="GO" id="GO:0032259">
    <property type="term" value="P:methylation"/>
    <property type="evidence" value="ECO:0007669"/>
    <property type="project" value="UniProtKB-KW"/>
</dbReference>
<evidence type="ECO:0000313" key="4">
    <source>
        <dbReference type="Proteomes" id="UP000636793"/>
    </source>
</evidence>
<dbReference type="RefSeq" id="WP_229749576.1">
    <property type="nucleotide sequence ID" value="NZ_BMHI01000002.1"/>
</dbReference>
<accession>A0A916WRD4</accession>
<keyword evidence="4" id="KW-1185">Reference proteome</keyword>
<dbReference type="Proteomes" id="UP000636793">
    <property type="component" value="Unassembled WGS sequence"/>
</dbReference>
<dbReference type="GO" id="GO:0035243">
    <property type="term" value="F:protein-arginine omega-N symmetric methyltransferase activity"/>
    <property type="evidence" value="ECO:0007669"/>
    <property type="project" value="TreeGrafter"/>
</dbReference>
<reference evidence="3" key="1">
    <citation type="journal article" date="2014" name="Int. J. Syst. Evol. Microbiol.">
        <title>Complete genome sequence of Corynebacterium casei LMG S-19264T (=DSM 44701T), isolated from a smear-ripened cheese.</title>
        <authorList>
            <consortium name="US DOE Joint Genome Institute (JGI-PGF)"/>
            <person name="Walter F."/>
            <person name="Albersmeier A."/>
            <person name="Kalinowski J."/>
            <person name="Ruckert C."/>
        </authorList>
    </citation>
    <scope>NUCLEOTIDE SEQUENCE</scope>
    <source>
        <strain evidence="3">CGMCC 1.15085</strain>
    </source>
</reference>
<dbReference type="Gene3D" id="3.40.50.12710">
    <property type="match status" value="1"/>
</dbReference>
<evidence type="ECO:0008006" key="5">
    <source>
        <dbReference type="Google" id="ProtNLM"/>
    </source>
</evidence>
<evidence type="ECO:0000256" key="2">
    <source>
        <dbReference type="ARBA" id="ARBA00022679"/>
    </source>
</evidence>
<dbReference type="AlphaFoldDB" id="A0A916WRD4"/>
<dbReference type="PANTHER" id="PTHR12049:SF7">
    <property type="entry name" value="PROTEIN ARGININE METHYLTRANSFERASE NDUFAF7, MITOCHONDRIAL"/>
    <property type="match status" value="1"/>
</dbReference>
<protein>
    <recommendedName>
        <fullName evidence="5">SAM-dependent methyltransferase</fullName>
    </recommendedName>
</protein>
<sequence>MAWQSWRSAWQDALYRSDGFYRQEPGPAGHFATSAQGIPGGGRLLARALVILAERARCTRLVDVGAGRGELLLEIAYAAPELELTGVDVVDRPADLPGTVDWLISPGGAEFPDELRDLQETLVIAHEWLDVVPCTVAQHDGTVWRTVEVDPSGAERLAAPLDDTEMQWLQVNWPPNAGDGDRVEIGTTRDSACRDLRARLDSGLFVIVDYGHLAADRPPYGTLTGYRDGVQCPPLPDGSTDITAHVAMDTLGVDELVRQRELFDRLGLRPGAPAIDLAREDPPAYLRALAERGSYGQLTASGGLGDFWWAISAVDG</sequence>
<dbReference type="InterPro" id="IPR038375">
    <property type="entry name" value="NDUFAF7_sf"/>
</dbReference>
<proteinExistence type="predicted"/>
<name>A0A916WRD4_9MICO</name>
<dbReference type="SUPFAM" id="SSF53335">
    <property type="entry name" value="S-adenosyl-L-methionine-dependent methyltransferases"/>
    <property type="match status" value="1"/>
</dbReference>
<keyword evidence="2" id="KW-0808">Transferase</keyword>
<organism evidence="3 4">
    <name type="scientific">Flexivirga endophytica</name>
    <dbReference type="NCBI Taxonomy" id="1849103"/>
    <lineage>
        <taxon>Bacteria</taxon>
        <taxon>Bacillati</taxon>
        <taxon>Actinomycetota</taxon>
        <taxon>Actinomycetes</taxon>
        <taxon>Micrococcales</taxon>
        <taxon>Dermacoccaceae</taxon>
        <taxon>Flexivirga</taxon>
    </lineage>
</organism>
<dbReference type="InterPro" id="IPR029063">
    <property type="entry name" value="SAM-dependent_MTases_sf"/>
</dbReference>
<dbReference type="InterPro" id="IPR003788">
    <property type="entry name" value="NDUFAF7"/>
</dbReference>
<reference evidence="3" key="2">
    <citation type="submission" date="2020-09" db="EMBL/GenBank/DDBJ databases">
        <authorList>
            <person name="Sun Q."/>
            <person name="Zhou Y."/>
        </authorList>
    </citation>
    <scope>NUCLEOTIDE SEQUENCE</scope>
    <source>
        <strain evidence="3">CGMCC 1.15085</strain>
    </source>
</reference>
<evidence type="ECO:0000313" key="3">
    <source>
        <dbReference type="EMBL" id="GGB27275.1"/>
    </source>
</evidence>
<gene>
    <name evidence="3" type="ORF">GCM10011492_17000</name>
</gene>